<feature type="signal peptide" evidence="1">
    <location>
        <begin position="1"/>
        <end position="37"/>
    </location>
</feature>
<sequence>MRPTCMWEFMQCVFPHCGKQWILLFRLKILWRLPTLARPTARLPAPTVASVSRSWSTSLRQTRDPFRGLEHHCHWVTLFPNQRHLSTPEVACIGISKCNYAALKSCERGVQTLIQGCDELNDDWNSVNSEDVKVIYRLVKYEYGPRSRHEKMSFGGAIGCTAGAFYAERILPLYQPREKMFSEETRSRFFDIY</sequence>
<feature type="chain" id="PRO_5026339790" evidence="1">
    <location>
        <begin position="38"/>
        <end position="193"/>
    </location>
</feature>
<dbReference type="EMBL" id="CADCXU010003287">
    <property type="protein sequence ID" value="CAA9995326.1"/>
    <property type="molecule type" value="Genomic_DNA"/>
</dbReference>
<evidence type="ECO:0000313" key="3">
    <source>
        <dbReference type="Proteomes" id="UP000479000"/>
    </source>
</evidence>
<keyword evidence="3" id="KW-1185">Reference proteome</keyword>
<keyword evidence="1" id="KW-0732">Signal</keyword>
<dbReference type="Proteomes" id="UP000479000">
    <property type="component" value="Unassembled WGS sequence"/>
</dbReference>
<proteinExistence type="predicted"/>
<organism evidence="2 3">
    <name type="scientific">Nesidiocoris tenuis</name>
    <dbReference type="NCBI Taxonomy" id="355587"/>
    <lineage>
        <taxon>Eukaryota</taxon>
        <taxon>Metazoa</taxon>
        <taxon>Ecdysozoa</taxon>
        <taxon>Arthropoda</taxon>
        <taxon>Hexapoda</taxon>
        <taxon>Insecta</taxon>
        <taxon>Pterygota</taxon>
        <taxon>Neoptera</taxon>
        <taxon>Paraneoptera</taxon>
        <taxon>Hemiptera</taxon>
        <taxon>Heteroptera</taxon>
        <taxon>Panheteroptera</taxon>
        <taxon>Cimicomorpha</taxon>
        <taxon>Miridae</taxon>
        <taxon>Dicyphina</taxon>
        <taxon>Nesidiocoris</taxon>
    </lineage>
</organism>
<accession>A0A6H5G0T9</accession>
<evidence type="ECO:0000256" key="1">
    <source>
        <dbReference type="SAM" id="SignalP"/>
    </source>
</evidence>
<dbReference type="AlphaFoldDB" id="A0A6H5G0T9"/>
<evidence type="ECO:0000313" key="2">
    <source>
        <dbReference type="EMBL" id="CAA9995326.1"/>
    </source>
</evidence>
<protein>
    <submittedName>
        <fullName evidence="2">Uncharacterized protein</fullName>
    </submittedName>
</protein>
<name>A0A6H5G0T9_9HEMI</name>
<gene>
    <name evidence="2" type="ORF">NTEN_LOCUS2117</name>
</gene>
<reference evidence="2 3" key="1">
    <citation type="submission" date="2020-02" db="EMBL/GenBank/DDBJ databases">
        <authorList>
            <person name="Ferguson B K."/>
        </authorList>
    </citation>
    <scope>NUCLEOTIDE SEQUENCE [LARGE SCALE GENOMIC DNA]</scope>
</reference>